<organism evidence="9 10">
    <name type="scientific">Elusimicrobium minutum (strain Pei191)</name>
    <dbReference type="NCBI Taxonomy" id="445932"/>
    <lineage>
        <taxon>Bacteria</taxon>
        <taxon>Pseudomonadati</taxon>
        <taxon>Elusimicrobiota</taxon>
        <taxon>Elusimicrobia</taxon>
        <taxon>Elusimicrobiales</taxon>
        <taxon>Elusimicrobiaceae</taxon>
        <taxon>Elusimicrobium</taxon>
    </lineage>
</organism>
<feature type="transmembrane region" description="Helical" evidence="8">
    <location>
        <begin position="13"/>
        <end position="38"/>
    </location>
</feature>
<proteinExistence type="inferred from homology"/>
<feature type="transmembrane region" description="Helical" evidence="8">
    <location>
        <begin position="302"/>
        <end position="327"/>
    </location>
</feature>
<dbReference type="Pfam" id="PF01235">
    <property type="entry name" value="Na_Ala_symp"/>
    <property type="match status" value="1"/>
</dbReference>
<keyword evidence="10" id="KW-1185">Reference proteome</keyword>
<evidence type="ECO:0000256" key="5">
    <source>
        <dbReference type="ARBA" id="ARBA00022692"/>
    </source>
</evidence>
<keyword evidence="3 8" id="KW-0813">Transport</keyword>
<dbReference type="STRING" id="445932.Emin_0673"/>
<evidence type="ECO:0000256" key="6">
    <source>
        <dbReference type="ARBA" id="ARBA00022989"/>
    </source>
</evidence>
<feature type="transmembrane region" description="Helical" evidence="8">
    <location>
        <begin position="249"/>
        <end position="268"/>
    </location>
</feature>
<feature type="transmembrane region" description="Helical" evidence="8">
    <location>
        <begin position="92"/>
        <end position="109"/>
    </location>
</feature>
<comment type="similarity">
    <text evidence="2 8">Belongs to the alanine or glycine:cation symporter (AGCS) (TC 2.A.25) family.</text>
</comment>
<dbReference type="KEGG" id="emi:Emin_0673"/>
<evidence type="ECO:0000256" key="1">
    <source>
        <dbReference type="ARBA" id="ARBA00004651"/>
    </source>
</evidence>
<name>B2KCA1_ELUMP</name>
<dbReference type="PANTHER" id="PTHR30330:SF3">
    <property type="entry name" value="TRANSCRIPTIONAL REGULATOR, LRP FAMILY"/>
    <property type="match status" value="1"/>
</dbReference>
<evidence type="ECO:0000256" key="2">
    <source>
        <dbReference type="ARBA" id="ARBA00009261"/>
    </source>
</evidence>
<comment type="subcellular location">
    <subcellularLocation>
        <location evidence="1 8">Cell membrane</location>
        <topology evidence="1 8">Multi-pass membrane protein</topology>
    </subcellularLocation>
</comment>
<dbReference type="Proteomes" id="UP000001029">
    <property type="component" value="Chromosome"/>
</dbReference>
<keyword evidence="7 8" id="KW-0472">Membrane</keyword>
<dbReference type="RefSeq" id="WP_012414843.1">
    <property type="nucleotide sequence ID" value="NC_010644.1"/>
</dbReference>
<evidence type="ECO:0000256" key="3">
    <source>
        <dbReference type="ARBA" id="ARBA00022448"/>
    </source>
</evidence>
<dbReference type="InterPro" id="IPR001463">
    <property type="entry name" value="Na/Ala_symport"/>
</dbReference>
<dbReference type="HOGENOM" id="CLU_024867_0_1_0"/>
<dbReference type="Gene3D" id="1.20.1740.10">
    <property type="entry name" value="Amino acid/polyamine transporter I"/>
    <property type="match status" value="1"/>
</dbReference>
<keyword evidence="5 8" id="KW-0812">Transmembrane</keyword>
<feature type="transmembrane region" description="Helical" evidence="8">
    <location>
        <begin position="210"/>
        <end position="229"/>
    </location>
</feature>
<accession>B2KCA1</accession>
<evidence type="ECO:0000313" key="10">
    <source>
        <dbReference type="Proteomes" id="UP000001029"/>
    </source>
</evidence>
<feature type="transmembrane region" description="Helical" evidence="8">
    <location>
        <begin position="180"/>
        <end position="198"/>
    </location>
</feature>
<keyword evidence="4 8" id="KW-1003">Cell membrane</keyword>
<dbReference type="GO" id="GO:0005886">
    <property type="term" value="C:plasma membrane"/>
    <property type="evidence" value="ECO:0007669"/>
    <property type="project" value="UniProtKB-SubCell"/>
</dbReference>
<feature type="transmembrane region" description="Helical" evidence="8">
    <location>
        <begin position="431"/>
        <end position="454"/>
    </location>
</feature>
<feature type="transmembrane region" description="Helical" evidence="8">
    <location>
        <begin position="59"/>
        <end position="86"/>
    </location>
</feature>
<gene>
    <name evidence="9" type="ordered locus">Emin_0673</name>
</gene>
<evidence type="ECO:0000256" key="8">
    <source>
        <dbReference type="RuleBase" id="RU363064"/>
    </source>
</evidence>
<dbReference type="PRINTS" id="PR00175">
    <property type="entry name" value="NAALASMPORT"/>
</dbReference>
<dbReference type="GO" id="GO:0005283">
    <property type="term" value="F:amino acid:sodium symporter activity"/>
    <property type="evidence" value="ECO:0007669"/>
    <property type="project" value="InterPro"/>
</dbReference>
<dbReference type="EMBL" id="CP001055">
    <property type="protein sequence ID" value="ACC98228.1"/>
    <property type="molecule type" value="Genomic_DNA"/>
</dbReference>
<evidence type="ECO:0000256" key="4">
    <source>
        <dbReference type="ARBA" id="ARBA00022475"/>
    </source>
</evidence>
<sequence>MAFLYRIFDTFNFYIWGVPMVLLIFGLGIYLSFSLGFLQKHLLKAIKLSVTSSKGKGEVSSFASLAINIAANVGTGSILGMTTAVVEGGPGAVFWMVFAGFFGFATKYAECFLGVKHRVHIKDGEYVGGPMYVLQNVVKKRWVAILFAIAAISMAITGGGSLQSNAISDLLVSSYRINPLYVGILLAAIIGVIIFGGVHRVAKFSEATTPLKGGVYILATIIILCMHIKDVPGAVVLIMKTAFTGKAAAGGFLGVGVMAVVNGMIAAARSGVSRGVFSTEAALGSAAIGAAAAKTDSPVKQALISATAVFWTIIICTLTGLVIIVAGDWQNPNLYSGSLAHNAFSTLKYIGVPMLVFSLTLFAFTTIVGWYYYGEKVIEFLEGKKWIFPFRIFWILIILGGSVLGADFLNFKFFLSAEDVLTFNSGMSVQFMWALVVTVTTFMVLPNIYCMWVLRKEIKEDTRKYIKENF</sequence>
<reference evidence="9 10" key="1">
    <citation type="journal article" date="2009" name="Appl. Environ. Microbiol.">
        <title>Genomic analysis of 'Elusimicrobium minutum,' the first cultivated representative of the phylum 'Elusimicrobia' (formerly termite group 1).</title>
        <authorList>
            <person name="Herlemann D.P.R."/>
            <person name="Geissinger O."/>
            <person name="Ikeda-Ohtsubo W."/>
            <person name="Kunin V."/>
            <person name="Sun H."/>
            <person name="Lapidus A."/>
            <person name="Hugenholtz P."/>
            <person name="Brune A."/>
        </authorList>
    </citation>
    <scope>NUCLEOTIDE SEQUENCE [LARGE SCALE GENOMIC DNA]</scope>
    <source>
        <strain evidence="9 10">Pei191</strain>
    </source>
</reference>
<protein>
    <submittedName>
        <fullName evidence="9">Na+/alanine symporter</fullName>
    </submittedName>
</protein>
<feature type="transmembrane region" description="Helical" evidence="8">
    <location>
        <begin position="142"/>
        <end position="160"/>
    </location>
</feature>
<feature type="transmembrane region" description="Helical" evidence="8">
    <location>
        <begin position="392"/>
        <end position="411"/>
    </location>
</feature>
<dbReference type="OrthoDB" id="9806926at2"/>
<feature type="transmembrane region" description="Helical" evidence="8">
    <location>
        <begin position="347"/>
        <end position="372"/>
    </location>
</feature>
<keyword evidence="8" id="KW-0769">Symport</keyword>
<evidence type="ECO:0000313" key="9">
    <source>
        <dbReference type="EMBL" id="ACC98228.1"/>
    </source>
</evidence>
<dbReference type="NCBIfam" id="TIGR00835">
    <property type="entry name" value="agcS"/>
    <property type="match status" value="1"/>
</dbReference>
<dbReference type="PANTHER" id="PTHR30330">
    <property type="entry name" value="AGSS FAMILY TRANSPORTER, SODIUM-ALANINE"/>
    <property type="match status" value="1"/>
</dbReference>
<dbReference type="AlphaFoldDB" id="B2KCA1"/>
<keyword evidence="6 8" id="KW-1133">Transmembrane helix</keyword>
<evidence type="ECO:0000256" key="7">
    <source>
        <dbReference type="ARBA" id="ARBA00023136"/>
    </source>
</evidence>